<accession>A0A6C0HH70</accession>
<dbReference type="InterPro" id="IPR002641">
    <property type="entry name" value="PNPLA_dom"/>
</dbReference>
<keyword evidence="1" id="KW-0443">Lipid metabolism</keyword>
<organism evidence="3">
    <name type="scientific">viral metagenome</name>
    <dbReference type="NCBI Taxonomy" id="1070528"/>
    <lineage>
        <taxon>unclassified sequences</taxon>
        <taxon>metagenomes</taxon>
        <taxon>organismal metagenomes</taxon>
    </lineage>
</organism>
<evidence type="ECO:0000256" key="1">
    <source>
        <dbReference type="ARBA" id="ARBA00023098"/>
    </source>
</evidence>
<dbReference type="InterPro" id="IPR016035">
    <property type="entry name" value="Acyl_Trfase/lysoPLipase"/>
</dbReference>
<dbReference type="AlphaFoldDB" id="A0A6C0HH70"/>
<dbReference type="PANTHER" id="PTHR46394:SF1">
    <property type="entry name" value="PNPLA DOMAIN-CONTAINING PROTEIN"/>
    <property type="match status" value="1"/>
</dbReference>
<dbReference type="SUPFAM" id="SSF52151">
    <property type="entry name" value="FabD/lysophospholipase-like"/>
    <property type="match status" value="1"/>
</dbReference>
<protein>
    <recommendedName>
        <fullName evidence="2">PNPLA domain-containing protein</fullName>
    </recommendedName>
</protein>
<sequence>MSTIKHLVFSGGGPAGLLTYGAAKYLAQQGFWDLADIKSIYGCSIGAYMGIIISLNYDWAWLDDYFIKRPWEKIININAMSLLEAFDSKGLLGDAFIIESLKPLLEAKDLSIDITLQELYDFNKIDIHLYSTNLNTGFMDKVDISYKTHPTMTVIKALCMTTAFPFVFKPICEEGGGCFIDGGLLNIYPLNDCIAQQECVDKDELLAFKNIWSLDEYQITTDSSIMDFLLVLMRKMQKHIDTECDQEDIKNTVRCRVEDLDGVGSWLLALSTEERRAGLIEKGVGQGKAFEPK</sequence>
<dbReference type="PANTHER" id="PTHR46394">
    <property type="entry name" value="ANNEXIN"/>
    <property type="match status" value="1"/>
</dbReference>
<proteinExistence type="predicted"/>
<dbReference type="PROSITE" id="PS51635">
    <property type="entry name" value="PNPLA"/>
    <property type="match status" value="1"/>
</dbReference>
<dbReference type="InterPro" id="IPR052580">
    <property type="entry name" value="Lipid_Hydrolase"/>
</dbReference>
<dbReference type="Gene3D" id="3.40.1090.10">
    <property type="entry name" value="Cytosolic phospholipase A2 catalytic domain"/>
    <property type="match status" value="2"/>
</dbReference>
<reference evidence="3" key="1">
    <citation type="journal article" date="2020" name="Nature">
        <title>Giant virus diversity and host interactions through global metagenomics.</title>
        <authorList>
            <person name="Schulz F."/>
            <person name="Roux S."/>
            <person name="Paez-Espino D."/>
            <person name="Jungbluth S."/>
            <person name="Walsh D.A."/>
            <person name="Denef V.J."/>
            <person name="McMahon K.D."/>
            <person name="Konstantinidis K.T."/>
            <person name="Eloe-Fadrosh E.A."/>
            <person name="Kyrpides N.C."/>
            <person name="Woyke T."/>
        </authorList>
    </citation>
    <scope>NUCLEOTIDE SEQUENCE</scope>
    <source>
        <strain evidence="3">GVMAG-M-3300023184-101</strain>
    </source>
</reference>
<name>A0A6C0HH70_9ZZZZ</name>
<evidence type="ECO:0000259" key="2">
    <source>
        <dbReference type="PROSITE" id="PS51635"/>
    </source>
</evidence>
<dbReference type="GO" id="GO:0006629">
    <property type="term" value="P:lipid metabolic process"/>
    <property type="evidence" value="ECO:0007669"/>
    <property type="project" value="UniProtKB-KW"/>
</dbReference>
<dbReference type="Pfam" id="PF01734">
    <property type="entry name" value="Patatin"/>
    <property type="match status" value="1"/>
</dbReference>
<evidence type="ECO:0000313" key="3">
    <source>
        <dbReference type="EMBL" id="QHT79757.1"/>
    </source>
</evidence>
<feature type="domain" description="PNPLA" evidence="2">
    <location>
        <begin position="7"/>
        <end position="194"/>
    </location>
</feature>
<dbReference type="EMBL" id="MN739954">
    <property type="protein sequence ID" value="QHT79757.1"/>
    <property type="molecule type" value="Genomic_DNA"/>
</dbReference>